<dbReference type="HOGENOM" id="CLU_2480117_0_0_11"/>
<dbReference type="AlphaFoldDB" id="C8XCV3"/>
<sequence length="87" mass="9296">MTDFIAETNKAADQYLAAVAQVQDQFVQAVEAFVKNLPELPKPAVELPAVDLPKVEDITAATFDFAEKALAQNRAAADKLVALVPAV</sequence>
<dbReference type="OrthoDB" id="4762104at2"/>
<protein>
    <submittedName>
        <fullName evidence="1">Uncharacterized protein</fullName>
    </submittedName>
</protein>
<dbReference type="STRING" id="479431.Namu_3225"/>
<keyword evidence="2" id="KW-1185">Reference proteome</keyword>
<reference evidence="2" key="1">
    <citation type="submission" date="2009-09" db="EMBL/GenBank/DDBJ databases">
        <title>The complete genome of Nakamurella multipartita DSM 44233.</title>
        <authorList>
            <consortium name="US DOE Joint Genome Institute (JGI-PGF)"/>
            <person name="Lucas S."/>
            <person name="Copeland A."/>
            <person name="Lapidus A."/>
            <person name="Glavina del Rio T."/>
            <person name="Dalin E."/>
            <person name="Tice H."/>
            <person name="Bruce D."/>
            <person name="Goodwin L."/>
            <person name="Pitluck S."/>
            <person name="Kyrpides N."/>
            <person name="Mavromatis K."/>
            <person name="Ivanova N."/>
            <person name="Ovchinnikova G."/>
            <person name="Sims D."/>
            <person name="Meincke L."/>
            <person name="Brettin T."/>
            <person name="Detter J.C."/>
            <person name="Han C."/>
            <person name="Larimer F."/>
            <person name="Land M."/>
            <person name="Hauser L."/>
            <person name="Markowitz V."/>
            <person name="Cheng J.-F."/>
            <person name="Hugenholtz P."/>
            <person name="Woyke T."/>
            <person name="Wu D."/>
            <person name="Klenk H.-P."/>
            <person name="Eisen J.A."/>
        </authorList>
    </citation>
    <scope>NUCLEOTIDE SEQUENCE [LARGE SCALE GENOMIC DNA]</scope>
    <source>
        <strain evidence="2">ATCC 700099 / DSM 44233 / CIP 104796 / JCM 9543 / NBRC 105858 / Y-104</strain>
    </source>
</reference>
<accession>C8XCV3</accession>
<dbReference type="RefSeq" id="WP_015748423.1">
    <property type="nucleotide sequence ID" value="NC_013235.1"/>
</dbReference>
<dbReference type="EMBL" id="CP001737">
    <property type="protein sequence ID" value="ACV79556.1"/>
    <property type="molecule type" value="Genomic_DNA"/>
</dbReference>
<dbReference type="InParanoid" id="C8XCV3"/>
<gene>
    <name evidence="1" type="ordered locus">Namu_3225</name>
</gene>
<evidence type="ECO:0000313" key="2">
    <source>
        <dbReference type="Proteomes" id="UP000002218"/>
    </source>
</evidence>
<organism evidence="1 2">
    <name type="scientific">Nakamurella multipartita (strain ATCC 700099 / DSM 44233 / CIP 104796 / JCM 9543 / NBRC 105858 / Y-104)</name>
    <name type="common">Microsphaera multipartita</name>
    <dbReference type="NCBI Taxonomy" id="479431"/>
    <lineage>
        <taxon>Bacteria</taxon>
        <taxon>Bacillati</taxon>
        <taxon>Actinomycetota</taxon>
        <taxon>Actinomycetes</taxon>
        <taxon>Nakamurellales</taxon>
        <taxon>Nakamurellaceae</taxon>
        <taxon>Nakamurella</taxon>
    </lineage>
</organism>
<dbReference type="Proteomes" id="UP000002218">
    <property type="component" value="Chromosome"/>
</dbReference>
<evidence type="ECO:0000313" key="1">
    <source>
        <dbReference type="EMBL" id="ACV79556.1"/>
    </source>
</evidence>
<reference evidence="1 2" key="2">
    <citation type="journal article" date="2010" name="Stand. Genomic Sci.">
        <title>Complete genome sequence of Nakamurella multipartita type strain (Y-104).</title>
        <authorList>
            <person name="Tice H."/>
            <person name="Mayilraj S."/>
            <person name="Sims D."/>
            <person name="Lapidus A."/>
            <person name="Nolan M."/>
            <person name="Lucas S."/>
            <person name="Glavina Del Rio T."/>
            <person name="Copeland A."/>
            <person name="Cheng J.F."/>
            <person name="Meincke L."/>
            <person name="Bruce D."/>
            <person name="Goodwin L."/>
            <person name="Pitluck S."/>
            <person name="Ivanova N."/>
            <person name="Mavromatis K."/>
            <person name="Ovchinnikova G."/>
            <person name="Pati A."/>
            <person name="Chen A."/>
            <person name="Palaniappan K."/>
            <person name="Land M."/>
            <person name="Hauser L."/>
            <person name="Chang Y.J."/>
            <person name="Jeffries C.D."/>
            <person name="Detter J.C."/>
            <person name="Brettin T."/>
            <person name="Rohde M."/>
            <person name="Goker M."/>
            <person name="Bristow J."/>
            <person name="Eisen J.A."/>
            <person name="Markowitz V."/>
            <person name="Hugenholtz P."/>
            <person name="Kyrpides N.C."/>
            <person name="Klenk H.P."/>
            <person name="Chen F."/>
        </authorList>
    </citation>
    <scope>NUCLEOTIDE SEQUENCE [LARGE SCALE GENOMIC DNA]</scope>
    <source>
        <strain evidence="2">ATCC 700099 / DSM 44233 / CIP 104796 / JCM 9543 / NBRC 105858 / Y-104</strain>
    </source>
</reference>
<dbReference type="KEGG" id="nml:Namu_3225"/>
<name>C8XCV3_NAKMY</name>
<proteinExistence type="predicted"/>